<keyword evidence="3" id="KW-0804">Transcription</keyword>
<reference evidence="5 6" key="1">
    <citation type="submission" date="2014-06" db="EMBL/GenBank/DDBJ databases">
        <title>The genome of the endonuclear symbiont Nucleicultrix amoebiphila.</title>
        <authorList>
            <person name="Schulz F."/>
            <person name="Horn M."/>
        </authorList>
    </citation>
    <scope>NUCLEOTIDE SEQUENCE [LARGE SCALE GENOMIC DNA]</scope>
    <source>
        <strain evidence="5 6">FS5</strain>
    </source>
</reference>
<dbReference type="InterPro" id="IPR000835">
    <property type="entry name" value="HTH_MarR-typ"/>
</dbReference>
<dbReference type="EMBL" id="CP008743">
    <property type="protein sequence ID" value="ARN85417.1"/>
    <property type="molecule type" value="Genomic_DNA"/>
</dbReference>
<name>A0A1W6N6B3_9PROT</name>
<dbReference type="GO" id="GO:0003677">
    <property type="term" value="F:DNA binding"/>
    <property type="evidence" value="ECO:0007669"/>
    <property type="project" value="UniProtKB-KW"/>
</dbReference>
<dbReference type="InterPro" id="IPR036390">
    <property type="entry name" value="WH_DNA-bd_sf"/>
</dbReference>
<dbReference type="AlphaFoldDB" id="A0A1W6N6B3"/>
<sequence length="152" mass="17938">MKQVYFDTIMLIERLHRQFLEVVRVELDRINVTDITNIQCFILYNIGKTRLSVGEVSNRGYYLGSNVTYNLKKMVENGYLVQEQSPHDRRSSYISLSKKGETLYDRIETIFTEHAKNLKHNGISDEDIKHMKSLLQKLEGFWTFTATHEVRF</sequence>
<dbReference type="SMART" id="SM00347">
    <property type="entry name" value="HTH_MARR"/>
    <property type="match status" value="1"/>
</dbReference>
<proteinExistence type="predicted"/>
<keyword evidence="1" id="KW-0805">Transcription regulation</keyword>
<dbReference type="InterPro" id="IPR023187">
    <property type="entry name" value="Tscrpt_reg_MarR-type_CS"/>
</dbReference>
<evidence type="ECO:0000259" key="4">
    <source>
        <dbReference type="PROSITE" id="PS50995"/>
    </source>
</evidence>
<keyword evidence="2" id="KW-0238">DNA-binding</keyword>
<dbReference type="OrthoDB" id="9793286at2"/>
<dbReference type="RefSeq" id="WP_085784987.1">
    <property type="nucleotide sequence ID" value="NZ_CP008743.1"/>
</dbReference>
<dbReference type="GO" id="GO:0003700">
    <property type="term" value="F:DNA-binding transcription factor activity"/>
    <property type="evidence" value="ECO:0007669"/>
    <property type="project" value="InterPro"/>
</dbReference>
<feature type="domain" description="HTH marR-type" evidence="4">
    <location>
        <begin position="5"/>
        <end position="140"/>
    </location>
</feature>
<organism evidence="5 6">
    <name type="scientific">Candidatus Nucleicultrix amoebiphila FS5</name>
    <dbReference type="NCBI Taxonomy" id="1414854"/>
    <lineage>
        <taxon>Bacteria</taxon>
        <taxon>Pseudomonadati</taxon>
        <taxon>Pseudomonadota</taxon>
        <taxon>Alphaproteobacteria</taxon>
        <taxon>Holosporales</taxon>
        <taxon>Candidatus Nucleicultricaceae</taxon>
        <taxon>Candidatus Nucleicultrix</taxon>
    </lineage>
</organism>
<evidence type="ECO:0000256" key="2">
    <source>
        <dbReference type="ARBA" id="ARBA00023125"/>
    </source>
</evidence>
<keyword evidence="6" id="KW-1185">Reference proteome</keyword>
<dbReference type="InterPro" id="IPR036388">
    <property type="entry name" value="WH-like_DNA-bd_sf"/>
</dbReference>
<dbReference type="Gene3D" id="1.10.10.10">
    <property type="entry name" value="Winged helix-like DNA-binding domain superfamily/Winged helix DNA-binding domain"/>
    <property type="match status" value="1"/>
</dbReference>
<evidence type="ECO:0000256" key="1">
    <source>
        <dbReference type="ARBA" id="ARBA00023015"/>
    </source>
</evidence>
<evidence type="ECO:0000313" key="5">
    <source>
        <dbReference type="EMBL" id="ARN85417.1"/>
    </source>
</evidence>
<dbReference type="KEGG" id="naf:GQ61_09110"/>
<evidence type="ECO:0000313" key="6">
    <source>
        <dbReference type="Proteomes" id="UP000237351"/>
    </source>
</evidence>
<dbReference type="SUPFAM" id="SSF46785">
    <property type="entry name" value="Winged helix' DNA-binding domain"/>
    <property type="match status" value="1"/>
</dbReference>
<gene>
    <name evidence="5" type="ORF">GQ61_09110</name>
</gene>
<dbReference type="GO" id="GO:0006950">
    <property type="term" value="P:response to stress"/>
    <property type="evidence" value="ECO:0007669"/>
    <property type="project" value="TreeGrafter"/>
</dbReference>
<dbReference type="PROSITE" id="PS50995">
    <property type="entry name" value="HTH_MARR_2"/>
    <property type="match status" value="1"/>
</dbReference>
<evidence type="ECO:0000256" key="3">
    <source>
        <dbReference type="ARBA" id="ARBA00023163"/>
    </source>
</evidence>
<dbReference type="InterPro" id="IPR039422">
    <property type="entry name" value="MarR/SlyA-like"/>
</dbReference>
<protein>
    <submittedName>
        <fullName evidence="5">MarR family transcriptional regulator</fullName>
    </submittedName>
</protein>
<dbReference type="STRING" id="1414854.GQ61_09110"/>
<accession>A0A1W6N6B3</accession>
<dbReference type="Proteomes" id="UP000237351">
    <property type="component" value="Chromosome"/>
</dbReference>
<dbReference type="PANTHER" id="PTHR33164:SF102">
    <property type="entry name" value="TRANSCRIPTIONAL REGULATORY PROTEIN"/>
    <property type="match status" value="1"/>
</dbReference>
<dbReference type="PANTHER" id="PTHR33164">
    <property type="entry name" value="TRANSCRIPTIONAL REGULATOR, MARR FAMILY"/>
    <property type="match status" value="1"/>
</dbReference>
<dbReference type="Pfam" id="PF12802">
    <property type="entry name" value="MarR_2"/>
    <property type="match status" value="1"/>
</dbReference>
<dbReference type="PROSITE" id="PS01117">
    <property type="entry name" value="HTH_MARR_1"/>
    <property type="match status" value="1"/>
</dbReference>